<evidence type="ECO:0000256" key="1">
    <source>
        <dbReference type="SAM" id="MobiDB-lite"/>
    </source>
</evidence>
<dbReference type="Proteomes" id="UP000288805">
    <property type="component" value="Unassembled WGS sequence"/>
</dbReference>
<comment type="caution">
    <text evidence="2">The sequence shown here is derived from an EMBL/GenBank/DDBJ whole genome shotgun (WGS) entry which is preliminary data.</text>
</comment>
<feature type="compositionally biased region" description="Polar residues" evidence="1">
    <location>
        <begin position="53"/>
        <end position="64"/>
    </location>
</feature>
<protein>
    <submittedName>
        <fullName evidence="2">Uncharacterized protein</fullName>
    </submittedName>
</protein>
<sequence>MRPGSTPKRTRGGLAKHSSFGHVARPTLHPDDHRIGMQCQRKEVSSSVKEVSTSGNNSESGSFNPQHWRRLWEIALARMSTPTRSRSSVMGDEGYFDWRVTME</sequence>
<dbReference type="EMBL" id="QGNW01000107">
    <property type="protein sequence ID" value="RVW96434.1"/>
    <property type="molecule type" value="Genomic_DNA"/>
</dbReference>
<reference evidence="2 3" key="1">
    <citation type="journal article" date="2018" name="PLoS Genet.">
        <title>Population sequencing reveals clonal diversity and ancestral inbreeding in the grapevine cultivar Chardonnay.</title>
        <authorList>
            <person name="Roach M.J."/>
            <person name="Johnson D.L."/>
            <person name="Bohlmann J."/>
            <person name="van Vuuren H.J."/>
            <person name="Jones S.J."/>
            <person name="Pretorius I.S."/>
            <person name="Schmidt S.A."/>
            <person name="Borneman A.R."/>
        </authorList>
    </citation>
    <scope>NUCLEOTIDE SEQUENCE [LARGE SCALE GENOMIC DNA]</scope>
    <source>
        <strain evidence="3">cv. Chardonnay</strain>
        <tissue evidence="2">Leaf</tissue>
    </source>
</reference>
<accession>A0A438II87</accession>
<gene>
    <name evidence="2" type="ORF">CK203_029716</name>
</gene>
<organism evidence="2 3">
    <name type="scientific">Vitis vinifera</name>
    <name type="common">Grape</name>
    <dbReference type="NCBI Taxonomy" id="29760"/>
    <lineage>
        <taxon>Eukaryota</taxon>
        <taxon>Viridiplantae</taxon>
        <taxon>Streptophyta</taxon>
        <taxon>Embryophyta</taxon>
        <taxon>Tracheophyta</taxon>
        <taxon>Spermatophyta</taxon>
        <taxon>Magnoliopsida</taxon>
        <taxon>eudicotyledons</taxon>
        <taxon>Gunneridae</taxon>
        <taxon>Pentapetalae</taxon>
        <taxon>rosids</taxon>
        <taxon>Vitales</taxon>
        <taxon>Vitaceae</taxon>
        <taxon>Viteae</taxon>
        <taxon>Vitis</taxon>
    </lineage>
</organism>
<feature type="region of interest" description="Disordered" evidence="1">
    <location>
        <begin position="1"/>
        <end position="64"/>
    </location>
</feature>
<feature type="compositionally biased region" description="Basic and acidic residues" evidence="1">
    <location>
        <begin position="28"/>
        <end position="44"/>
    </location>
</feature>
<name>A0A438II87_VITVI</name>
<proteinExistence type="predicted"/>
<evidence type="ECO:0000313" key="3">
    <source>
        <dbReference type="Proteomes" id="UP000288805"/>
    </source>
</evidence>
<evidence type="ECO:0000313" key="2">
    <source>
        <dbReference type="EMBL" id="RVW96434.1"/>
    </source>
</evidence>
<dbReference type="AlphaFoldDB" id="A0A438II87"/>